<feature type="signal peptide" evidence="1">
    <location>
        <begin position="1"/>
        <end position="26"/>
    </location>
</feature>
<keyword evidence="3" id="KW-1185">Reference proteome</keyword>
<gene>
    <name evidence="2" type="ORF">ABDB84_15060</name>
</gene>
<sequence>MQNKFAKFCSYQIVLCLFILAANAHALSPMPAQNVQSQACLYFDQNKTTLSAESEKALQNTLDLAESAANVSIEIQIPVNSIIQSPVQNAPTSNETTVDRLRLAIEQHHNLALRLEPFLIKKRAAWSTASSFFMPPREYGNCQAILIARFAAPSEVCKGYGPCRVTCSSTRCYENQ</sequence>
<keyword evidence="1" id="KW-0732">Signal</keyword>
<comment type="caution">
    <text evidence="2">The sequence shown here is derived from an EMBL/GenBank/DDBJ whole genome shotgun (WGS) entry which is preliminary data.</text>
</comment>
<evidence type="ECO:0000256" key="1">
    <source>
        <dbReference type="SAM" id="SignalP"/>
    </source>
</evidence>
<evidence type="ECO:0000313" key="2">
    <source>
        <dbReference type="EMBL" id="MEN3069800.1"/>
    </source>
</evidence>
<evidence type="ECO:0000313" key="3">
    <source>
        <dbReference type="Proteomes" id="UP001410394"/>
    </source>
</evidence>
<dbReference type="RefSeq" id="WP_345920574.1">
    <property type="nucleotide sequence ID" value="NZ_JBDIVE010000009.1"/>
</dbReference>
<protein>
    <recommendedName>
        <fullName evidence="4">Secreted protein</fullName>
    </recommendedName>
</protein>
<feature type="chain" id="PRO_5046160143" description="Secreted protein" evidence="1">
    <location>
        <begin position="27"/>
        <end position="176"/>
    </location>
</feature>
<dbReference type="EMBL" id="JBDIVE010000009">
    <property type="protein sequence ID" value="MEN3069800.1"/>
    <property type="molecule type" value="Genomic_DNA"/>
</dbReference>
<accession>A0ABU9Z1G3</accession>
<proteinExistence type="predicted"/>
<evidence type="ECO:0008006" key="4">
    <source>
        <dbReference type="Google" id="ProtNLM"/>
    </source>
</evidence>
<name>A0ABU9Z1G3_9RHOO</name>
<organism evidence="2 3">
    <name type="scientific">Uliginosibacterium sediminicola</name>
    <dbReference type="NCBI Taxonomy" id="2024550"/>
    <lineage>
        <taxon>Bacteria</taxon>
        <taxon>Pseudomonadati</taxon>
        <taxon>Pseudomonadota</taxon>
        <taxon>Betaproteobacteria</taxon>
        <taxon>Rhodocyclales</taxon>
        <taxon>Zoogloeaceae</taxon>
        <taxon>Uliginosibacterium</taxon>
    </lineage>
</organism>
<reference evidence="2 3" key="1">
    <citation type="journal article" date="2018" name="Int. J. Syst. Evol. Microbiol.">
        <title>Uliginosibacterium sediminicola sp. nov., isolated from freshwater sediment.</title>
        <authorList>
            <person name="Hwang W.M."/>
            <person name="Kim S.M."/>
            <person name="Kang K."/>
            <person name="Ahn T.Y."/>
        </authorList>
    </citation>
    <scope>NUCLEOTIDE SEQUENCE [LARGE SCALE GENOMIC DNA]</scope>
    <source>
        <strain evidence="2 3">M1-21</strain>
    </source>
</reference>
<dbReference type="Proteomes" id="UP001410394">
    <property type="component" value="Unassembled WGS sequence"/>
</dbReference>